<organism evidence="1 2">
    <name type="scientific">Dermatophagoides pteronyssinus</name>
    <name type="common">European house dust mite</name>
    <dbReference type="NCBI Taxonomy" id="6956"/>
    <lineage>
        <taxon>Eukaryota</taxon>
        <taxon>Metazoa</taxon>
        <taxon>Ecdysozoa</taxon>
        <taxon>Arthropoda</taxon>
        <taxon>Chelicerata</taxon>
        <taxon>Arachnida</taxon>
        <taxon>Acari</taxon>
        <taxon>Acariformes</taxon>
        <taxon>Sarcoptiformes</taxon>
        <taxon>Astigmata</taxon>
        <taxon>Psoroptidia</taxon>
        <taxon>Analgoidea</taxon>
        <taxon>Pyroglyphidae</taxon>
        <taxon>Dermatophagoidinae</taxon>
        <taxon>Dermatophagoides</taxon>
    </lineage>
</organism>
<evidence type="ECO:0000313" key="2">
    <source>
        <dbReference type="RefSeq" id="XP_027200046.1"/>
    </source>
</evidence>
<evidence type="ECO:0000313" key="1">
    <source>
        <dbReference type="Proteomes" id="UP000515146"/>
    </source>
</evidence>
<dbReference type="GO" id="GO:0005743">
    <property type="term" value="C:mitochondrial inner membrane"/>
    <property type="evidence" value="ECO:0007669"/>
    <property type="project" value="TreeGrafter"/>
</dbReference>
<dbReference type="RefSeq" id="XP_027200046.1">
    <property type="nucleotide sequence ID" value="XM_027344245.1"/>
</dbReference>
<dbReference type="GeneID" id="113794151"/>
<dbReference type="InParanoid" id="A0A6P6Y4U6"/>
<dbReference type="InterPro" id="IPR027917">
    <property type="entry name" value="MITRAC7/Phoenixin"/>
</dbReference>
<proteinExistence type="predicted"/>
<protein>
    <submittedName>
        <fullName evidence="2">Small integral membrane protein 20-like</fullName>
    </submittedName>
</protein>
<gene>
    <name evidence="2" type="primary">LOC113794151</name>
</gene>
<dbReference type="OrthoDB" id="8755372at2759"/>
<dbReference type="PANTHER" id="PTHR34923">
    <property type="entry name" value="SMALL INTEGRAL MEMBRANE PROTEIN 20"/>
    <property type="match status" value="1"/>
</dbReference>
<dbReference type="Pfam" id="PF15061">
    <property type="entry name" value="MITRAC7_Phoenixin"/>
    <property type="match status" value="1"/>
</dbReference>
<dbReference type="AlphaFoldDB" id="A0A6P6Y4U6"/>
<accession>A0A6P6Y4U6</accession>
<keyword evidence="1" id="KW-1185">Reference proteome</keyword>
<dbReference type="KEGG" id="dpte:113794151"/>
<reference evidence="2" key="1">
    <citation type="submission" date="2025-08" db="UniProtKB">
        <authorList>
            <consortium name="RefSeq"/>
        </authorList>
    </citation>
    <scope>IDENTIFICATION</scope>
    <source>
        <strain evidence="2">Airmid</strain>
    </source>
</reference>
<dbReference type="Proteomes" id="UP000515146">
    <property type="component" value="Unplaced"/>
</dbReference>
<sequence length="79" mass="9265">MKRIPLFSRSRNGYKSALIVTGFVGTVLIALYPIFIYPYLNIEQYQKAQRENRKGIDREQIQPGNMRVWSDPFSPRNES</sequence>
<dbReference type="OMA" id="YPIFVYP"/>
<name>A0A6P6Y4U6_DERPT</name>
<dbReference type="PANTHER" id="PTHR34923:SF1">
    <property type="entry name" value="SMALL INTEGRAL MEMBRANE PROTEIN 20"/>
    <property type="match status" value="1"/>
</dbReference>
<dbReference type="GO" id="GO:0033617">
    <property type="term" value="P:mitochondrial respiratory chain complex IV assembly"/>
    <property type="evidence" value="ECO:0007669"/>
    <property type="project" value="InterPro"/>
</dbReference>